<feature type="repeat" description="TPR" evidence="3">
    <location>
        <begin position="26"/>
        <end position="59"/>
    </location>
</feature>
<dbReference type="GO" id="GO:0000993">
    <property type="term" value="F:RNA polymerase II complex binding"/>
    <property type="evidence" value="ECO:0007669"/>
    <property type="project" value="TreeGrafter"/>
</dbReference>
<name>A0A0C9ZC89_9AGAM</name>
<dbReference type="PANTHER" id="PTHR14027">
    <property type="entry name" value="RNA POLYMERASE-ASSOCIATED PROTEIN CTR9"/>
    <property type="match status" value="1"/>
</dbReference>
<protein>
    <recommendedName>
        <fullName evidence="6">Coatomer subunit epsilon</fullName>
    </recommendedName>
</protein>
<evidence type="ECO:0000256" key="1">
    <source>
        <dbReference type="ARBA" id="ARBA00022737"/>
    </source>
</evidence>
<dbReference type="InterPro" id="IPR031101">
    <property type="entry name" value="Ctr9"/>
</dbReference>
<sequence>MAWSMYEAVLTKAASIGGSSGEAMSTSILYNLARLYEDKEDLVMAKEAYDKLLTHRPEYIDARIRQAHMLANLNQVDNAHEILKHTLTAHTSNLNLRAYYTSSLIQNNQLKVTKDFVYATLKDYEHSDVYLLCAATLIMYNQSCKSRDPNSKALEECKCSFQCVVETYQKALQFDPLCAVAAQGLVIATAEDALGALSSVTVASIVEETQLRIKNTPDALDVFTKIQESLNDGCVYINIGHCYYARDEFDHAIESVSAGSKLQSQPADTVIPV</sequence>
<dbReference type="GO" id="GO:0006355">
    <property type="term" value="P:regulation of DNA-templated transcription"/>
    <property type="evidence" value="ECO:0007669"/>
    <property type="project" value="InterPro"/>
</dbReference>
<dbReference type="HOGENOM" id="CLU_1019825_0_0_1"/>
<dbReference type="InterPro" id="IPR011990">
    <property type="entry name" value="TPR-like_helical_dom_sf"/>
</dbReference>
<reference evidence="5" key="2">
    <citation type="submission" date="2015-01" db="EMBL/GenBank/DDBJ databases">
        <title>Evolutionary Origins and Diversification of the Mycorrhizal Mutualists.</title>
        <authorList>
            <consortium name="DOE Joint Genome Institute"/>
            <consortium name="Mycorrhizal Genomics Consortium"/>
            <person name="Kohler A."/>
            <person name="Kuo A."/>
            <person name="Nagy L.G."/>
            <person name="Floudas D."/>
            <person name="Copeland A."/>
            <person name="Barry K.W."/>
            <person name="Cichocki N."/>
            <person name="Veneault-Fourrey C."/>
            <person name="LaButti K."/>
            <person name="Lindquist E.A."/>
            <person name="Lipzen A."/>
            <person name="Lundell T."/>
            <person name="Morin E."/>
            <person name="Murat C."/>
            <person name="Riley R."/>
            <person name="Ohm R."/>
            <person name="Sun H."/>
            <person name="Tunlid A."/>
            <person name="Henrissat B."/>
            <person name="Grigoriev I.V."/>
            <person name="Hibbett D.S."/>
            <person name="Martin F."/>
        </authorList>
    </citation>
    <scope>NUCLEOTIDE SEQUENCE [LARGE SCALE GENOMIC DNA]</scope>
    <source>
        <strain evidence="5">441</strain>
    </source>
</reference>
<accession>A0A0C9ZC89</accession>
<dbReference type="AlphaFoldDB" id="A0A0C9ZC89"/>
<gene>
    <name evidence="4" type="ORF">PISMIDRAFT_8680</name>
</gene>
<dbReference type="Proteomes" id="UP000054018">
    <property type="component" value="Unassembled WGS sequence"/>
</dbReference>
<dbReference type="STRING" id="765257.A0A0C9ZC89"/>
<keyword evidence="2 3" id="KW-0802">TPR repeat</keyword>
<dbReference type="GO" id="GO:0016593">
    <property type="term" value="C:Cdc73/Paf1 complex"/>
    <property type="evidence" value="ECO:0007669"/>
    <property type="project" value="TreeGrafter"/>
</dbReference>
<dbReference type="PROSITE" id="PS50005">
    <property type="entry name" value="TPR"/>
    <property type="match status" value="1"/>
</dbReference>
<evidence type="ECO:0000313" key="4">
    <source>
        <dbReference type="EMBL" id="KIK26906.1"/>
    </source>
</evidence>
<dbReference type="GO" id="GO:0006368">
    <property type="term" value="P:transcription elongation by RNA polymerase II"/>
    <property type="evidence" value="ECO:0007669"/>
    <property type="project" value="TreeGrafter"/>
</dbReference>
<dbReference type="Gene3D" id="1.25.40.10">
    <property type="entry name" value="Tetratricopeptide repeat domain"/>
    <property type="match status" value="1"/>
</dbReference>
<dbReference type="InterPro" id="IPR019734">
    <property type="entry name" value="TPR_rpt"/>
</dbReference>
<dbReference type="Pfam" id="PF13181">
    <property type="entry name" value="TPR_8"/>
    <property type="match status" value="1"/>
</dbReference>
<keyword evidence="5" id="KW-1185">Reference proteome</keyword>
<evidence type="ECO:0008006" key="6">
    <source>
        <dbReference type="Google" id="ProtNLM"/>
    </source>
</evidence>
<reference evidence="4 5" key="1">
    <citation type="submission" date="2014-04" db="EMBL/GenBank/DDBJ databases">
        <authorList>
            <consortium name="DOE Joint Genome Institute"/>
            <person name="Kuo A."/>
            <person name="Kohler A."/>
            <person name="Costa M.D."/>
            <person name="Nagy L.G."/>
            <person name="Floudas D."/>
            <person name="Copeland A."/>
            <person name="Barry K.W."/>
            <person name="Cichocki N."/>
            <person name="Veneault-Fourrey C."/>
            <person name="LaButti K."/>
            <person name="Lindquist E.A."/>
            <person name="Lipzen A."/>
            <person name="Lundell T."/>
            <person name="Morin E."/>
            <person name="Murat C."/>
            <person name="Sun H."/>
            <person name="Tunlid A."/>
            <person name="Henrissat B."/>
            <person name="Grigoriev I.V."/>
            <person name="Hibbett D.S."/>
            <person name="Martin F."/>
            <person name="Nordberg H.P."/>
            <person name="Cantor M.N."/>
            <person name="Hua S.X."/>
        </authorList>
    </citation>
    <scope>NUCLEOTIDE SEQUENCE [LARGE SCALE GENOMIC DNA]</scope>
    <source>
        <strain evidence="4 5">441</strain>
    </source>
</reference>
<evidence type="ECO:0000256" key="3">
    <source>
        <dbReference type="PROSITE-ProRule" id="PRU00339"/>
    </source>
</evidence>
<evidence type="ECO:0000313" key="5">
    <source>
        <dbReference type="Proteomes" id="UP000054018"/>
    </source>
</evidence>
<organism evidence="4 5">
    <name type="scientific">Pisolithus microcarpus 441</name>
    <dbReference type="NCBI Taxonomy" id="765257"/>
    <lineage>
        <taxon>Eukaryota</taxon>
        <taxon>Fungi</taxon>
        <taxon>Dikarya</taxon>
        <taxon>Basidiomycota</taxon>
        <taxon>Agaricomycotina</taxon>
        <taxon>Agaricomycetes</taxon>
        <taxon>Agaricomycetidae</taxon>
        <taxon>Boletales</taxon>
        <taxon>Sclerodermatineae</taxon>
        <taxon>Pisolithaceae</taxon>
        <taxon>Pisolithus</taxon>
    </lineage>
</organism>
<dbReference type="OrthoDB" id="2676642at2759"/>
<dbReference type="SMART" id="SM00028">
    <property type="entry name" value="TPR"/>
    <property type="match status" value="3"/>
</dbReference>
<proteinExistence type="predicted"/>
<keyword evidence="1" id="KW-0677">Repeat</keyword>
<dbReference type="EMBL" id="KN833699">
    <property type="protein sequence ID" value="KIK26906.1"/>
    <property type="molecule type" value="Genomic_DNA"/>
</dbReference>
<dbReference type="PANTHER" id="PTHR14027:SF2">
    <property type="entry name" value="RNA POLYMERASE-ASSOCIATED PROTEIN CTR9 HOMOLOG"/>
    <property type="match status" value="1"/>
</dbReference>
<evidence type="ECO:0000256" key="2">
    <source>
        <dbReference type="ARBA" id="ARBA00022803"/>
    </source>
</evidence>
<dbReference type="SUPFAM" id="SSF48452">
    <property type="entry name" value="TPR-like"/>
    <property type="match status" value="1"/>
</dbReference>